<keyword evidence="1" id="KW-0012">Acyltransferase</keyword>
<name>A0ABU9L0A8_9FLAO</name>
<keyword evidence="1" id="KW-0808">Transferase</keyword>
<keyword evidence="2" id="KW-1185">Reference proteome</keyword>
<accession>A0ABU9L0A8</accession>
<dbReference type="RefSeq" id="WP_342159870.1">
    <property type="nucleotide sequence ID" value="NZ_JBCDNA010000002.1"/>
</dbReference>
<sequence length="373" mass="43772">MIKILEISTKKELKQFVKFPFTLYKGNKYWVPPIISEEVESFDKLKNPVFEHADARFFLAYRNGMIVGRVAAIINKVEIDVQKVRRMRFGWIDFIDDLNVSRALLDKVIEIGRMHQLEFIEGPLGFSNLDKVGVLTEGFDSISTMITWYNHPYYAEHFKSLGLKPAQKFIESNFHIKNVDIEKYKRYASLIKDRYNLKAINFKTTQEVMPYAEDMFDLFNTSYAKLSSFVPVSDQQIAYLKKKFINFVNPEYIKFIIDKDDRLITFSITMPSYAEALQKANGKLFPTGFMHLLKAKKSSKASVFFLIGILPEYQRKGVTAIIFDEFFKTFKEKGVEKMIITPELEENKDIQLIWKNFKPQVHKRRCTMRKDIN</sequence>
<dbReference type="InterPro" id="IPR016181">
    <property type="entry name" value="Acyl_CoA_acyltransferase"/>
</dbReference>
<protein>
    <submittedName>
        <fullName evidence="1">GNAT family N-acetyltransferase</fullName>
        <ecNumber evidence="1">2.3.1.-</ecNumber>
    </submittedName>
</protein>
<dbReference type="EMBL" id="JBCDNA010000002">
    <property type="protein sequence ID" value="MEL4455885.1"/>
    <property type="molecule type" value="Genomic_DNA"/>
</dbReference>
<organism evidence="1 2">
    <name type="scientific">Lutimonas vermicola</name>
    <dbReference type="NCBI Taxonomy" id="414288"/>
    <lineage>
        <taxon>Bacteria</taxon>
        <taxon>Pseudomonadati</taxon>
        <taxon>Bacteroidota</taxon>
        <taxon>Flavobacteriia</taxon>
        <taxon>Flavobacteriales</taxon>
        <taxon>Flavobacteriaceae</taxon>
        <taxon>Lutimonas</taxon>
    </lineage>
</organism>
<proteinExistence type="predicted"/>
<gene>
    <name evidence="1" type="ORF">AABB81_08255</name>
</gene>
<evidence type="ECO:0000313" key="2">
    <source>
        <dbReference type="Proteomes" id="UP001474120"/>
    </source>
</evidence>
<comment type="caution">
    <text evidence="1">The sequence shown here is derived from an EMBL/GenBank/DDBJ whole genome shotgun (WGS) entry which is preliminary data.</text>
</comment>
<dbReference type="PANTHER" id="PTHR41368">
    <property type="entry name" value="PROTEIN YGHO"/>
    <property type="match status" value="1"/>
</dbReference>
<dbReference type="InterPro" id="IPR039968">
    <property type="entry name" value="BcerS-like"/>
</dbReference>
<dbReference type="CDD" id="cd04301">
    <property type="entry name" value="NAT_SF"/>
    <property type="match status" value="1"/>
</dbReference>
<dbReference type="SUPFAM" id="SSF55729">
    <property type="entry name" value="Acyl-CoA N-acyltransferases (Nat)"/>
    <property type="match status" value="1"/>
</dbReference>
<dbReference type="GO" id="GO:0016746">
    <property type="term" value="F:acyltransferase activity"/>
    <property type="evidence" value="ECO:0007669"/>
    <property type="project" value="UniProtKB-KW"/>
</dbReference>
<reference evidence="1 2" key="1">
    <citation type="submission" date="2024-04" db="EMBL/GenBank/DDBJ databases">
        <title>whole genome sequencing of Lutimonas vermicola strain IMCC1616.</title>
        <authorList>
            <person name="Bae S.S."/>
        </authorList>
    </citation>
    <scope>NUCLEOTIDE SEQUENCE [LARGE SCALE GENOMIC DNA]</scope>
    <source>
        <strain evidence="1 2">IMCC1616</strain>
    </source>
</reference>
<dbReference type="Proteomes" id="UP001474120">
    <property type="component" value="Unassembled WGS sequence"/>
</dbReference>
<dbReference type="EC" id="2.3.1.-" evidence="1"/>
<evidence type="ECO:0000313" key="1">
    <source>
        <dbReference type="EMBL" id="MEL4455885.1"/>
    </source>
</evidence>
<dbReference type="PANTHER" id="PTHR41368:SF1">
    <property type="entry name" value="PROTEIN YGHO"/>
    <property type="match status" value="1"/>
</dbReference>